<proteinExistence type="predicted"/>
<dbReference type="EMBL" id="BJLB01000001">
    <property type="protein sequence ID" value="GEA34667.1"/>
    <property type="molecule type" value="Genomic_DNA"/>
</dbReference>
<protein>
    <recommendedName>
        <fullName evidence="3">DUF3788 domain-containing protein</fullName>
    </recommendedName>
</protein>
<organism evidence="1 2">
    <name type="scientific">Enterocloster clostridioformis</name>
    <dbReference type="NCBI Taxonomy" id="1531"/>
    <lineage>
        <taxon>Bacteria</taxon>
        <taxon>Bacillati</taxon>
        <taxon>Bacillota</taxon>
        <taxon>Clostridia</taxon>
        <taxon>Lachnospirales</taxon>
        <taxon>Lachnospiraceae</taxon>
        <taxon>Enterocloster</taxon>
    </lineage>
</organism>
<gene>
    <name evidence="1" type="ORF">Ccl03g_03800</name>
</gene>
<dbReference type="InterPro" id="IPR024265">
    <property type="entry name" value="DUF3788"/>
</dbReference>
<evidence type="ECO:0008006" key="3">
    <source>
        <dbReference type="Google" id="ProtNLM"/>
    </source>
</evidence>
<dbReference type="AlphaFoldDB" id="A0A829VXF0"/>
<sequence length="94" mass="10624">MQGGWNVKYKKGSRAVCTLYPEEGYFICMVSVGAKEAPEAELALNGCTAYVRQLYQDTAPFNGGRWMMIEVRDGDVLEDVKELIGIRMRKKRSV</sequence>
<reference evidence="1 2" key="1">
    <citation type="submission" date="2019-06" db="EMBL/GenBank/DDBJ databases">
        <title>Draft genome sequence of [Clostridium] clostridioforme NBRC 113352.</title>
        <authorList>
            <person name="Miura T."/>
            <person name="Furukawa M."/>
            <person name="Shimamura M."/>
            <person name="Ohyama Y."/>
            <person name="Yamazoe A."/>
            <person name="Kawasaki H."/>
        </authorList>
    </citation>
    <scope>NUCLEOTIDE SEQUENCE [LARGE SCALE GENOMIC DNA]</scope>
    <source>
        <strain evidence="1 2">NBRC 113352</strain>
    </source>
</reference>
<evidence type="ECO:0000313" key="2">
    <source>
        <dbReference type="Proteomes" id="UP000315200"/>
    </source>
</evidence>
<dbReference type="Proteomes" id="UP000315200">
    <property type="component" value="Unassembled WGS sequence"/>
</dbReference>
<dbReference type="Pfam" id="PF12663">
    <property type="entry name" value="DUF3788"/>
    <property type="match status" value="1"/>
</dbReference>
<evidence type="ECO:0000313" key="1">
    <source>
        <dbReference type="EMBL" id="GEA34667.1"/>
    </source>
</evidence>
<accession>A0A829VXF0</accession>
<name>A0A829VXF0_9FIRM</name>
<comment type="caution">
    <text evidence="1">The sequence shown here is derived from an EMBL/GenBank/DDBJ whole genome shotgun (WGS) entry which is preliminary data.</text>
</comment>